<dbReference type="STRING" id="1507870.A0A1V8SE96"/>
<keyword evidence="1" id="KW-0040">ANK repeat</keyword>
<proteinExistence type="predicted"/>
<keyword evidence="4" id="KW-1185">Reference proteome</keyword>
<feature type="compositionally biased region" description="Low complexity" evidence="2">
    <location>
        <begin position="16"/>
        <end position="34"/>
    </location>
</feature>
<feature type="compositionally biased region" description="Acidic residues" evidence="2">
    <location>
        <begin position="649"/>
        <end position="665"/>
    </location>
</feature>
<dbReference type="Pfam" id="PF12796">
    <property type="entry name" value="Ank_2"/>
    <property type="match status" value="1"/>
</dbReference>
<dbReference type="SUPFAM" id="SSF48403">
    <property type="entry name" value="Ankyrin repeat"/>
    <property type="match status" value="1"/>
</dbReference>
<feature type="region of interest" description="Disordered" evidence="2">
    <location>
        <begin position="627"/>
        <end position="845"/>
    </location>
</feature>
<feature type="compositionally biased region" description="Basic and acidic residues" evidence="2">
    <location>
        <begin position="286"/>
        <end position="298"/>
    </location>
</feature>
<feature type="repeat" description="ANK" evidence="1">
    <location>
        <begin position="378"/>
        <end position="410"/>
    </location>
</feature>
<accession>A0A1V8SE96</accession>
<feature type="region of interest" description="Disordered" evidence="2">
    <location>
        <begin position="1"/>
        <end position="346"/>
    </location>
</feature>
<dbReference type="EMBL" id="NAJO01000053">
    <property type="protein sequence ID" value="OQN97478.1"/>
    <property type="molecule type" value="Genomic_DNA"/>
</dbReference>
<dbReference type="PANTHER" id="PTHR24149">
    <property type="entry name" value="ANKYRIN REPEAT DOMAIN-CONTAINING PROTEIN 12"/>
    <property type="match status" value="1"/>
</dbReference>
<dbReference type="PROSITE" id="PS50297">
    <property type="entry name" value="ANK_REP_REGION"/>
    <property type="match status" value="2"/>
</dbReference>
<evidence type="ECO:0000313" key="3">
    <source>
        <dbReference type="EMBL" id="OQN97478.1"/>
    </source>
</evidence>
<evidence type="ECO:0000256" key="1">
    <source>
        <dbReference type="PROSITE-ProRule" id="PRU00023"/>
    </source>
</evidence>
<dbReference type="Gene3D" id="1.25.40.20">
    <property type="entry name" value="Ankyrin repeat-containing domain"/>
    <property type="match status" value="1"/>
</dbReference>
<feature type="compositionally biased region" description="Basic residues" evidence="2">
    <location>
        <begin position="219"/>
        <end position="233"/>
    </location>
</feature>
<dbReference type="InParanoid" id="A0A1V8SE96"/>
<dbReference type="Proteomes" id="UP000192596">
    <property type="component" value="Unassembled WGS sequence"/>
</dbReference>
<feature type="compositionally biased region" description="Basic and acidic residues" evidence="2">
    <location>
        <begin position="234"/>
        <end position="245"/>
    </location>
</feature>
<dbReference type="PROSITE" id="PS50088">
    <property type="entry name" value="ANK_REPEAT"/>
    <property type="match status" value="2"/>
</dbReference>
<evidence type="ECO:0000256" key="2">
    <source>
        <dbReference type="SAM" id="MobiDB-lite"/>
    </source>
</evidence>
<gene>
    <name evidence="3" type="ORF">B0A48_16631</name>
</gene>
<feature type="compositionally biased region" description="Polar residues" evidence="2">
    <location>
        <begin position="299"/>
        <end position="310"/>
    </location>
</feature>
<feature type="compositionally biased region" description="Acidic residues" evidence="2">
    <location>
        <begin position="182"/>
        <end position="195"/>
    </location>
</feature>
<feature type="compositionally biased region" description="Basic residues" evidence="2">
    <location>
        <begin position="716"/>
        <end position="726"/>
    </location>
</feature>
<dbReference type="AlphaFoldDB" id="A0A1V8SE96"/>
<feature type="repeat" description="ANK" evidence="1">
    <location>
        <begin position="411"/>
        <end position="443"/>
    </location>
</feature>
<organism evidence="3 4">
    <name type="scientific">Cryoendolithus antarcticus</name>
    <dbReference type="NCBI Taxonomy" id="1507870"/>
    <lineage>
        <taxon>Eukaryota</taxon>
        <taxon>Fungi</taxon>
        <taxon>Dikarya</taxon>
        <taxon>Ascomycota</taxon>
        <taxon>Pezizomycotina</taxon>
        <taxon>Dothideomycetes</taxon>
        <taxon>Dothideomycetidae</taxon>
        <taxon>Cladosporiales</taxon>
        <taxon>Cladosporiaceae</taxon>
        <taxon>Cryoendolithus</taxon>
    </lineage>
</organism>
<protein>
    <submittedName>
        <fullName evidence="3">Uncharacterized protein</fullName>
    </submittedName>
</protein>
<dbReference type="InterPro" id="IPR053210">
    <property type="entry name" value="ANKRD12"/>
</dbReference>
<dbReference type="InterPro" id="IPR036770">
    <property type="entry name" value="Ankyrin_rpt-contain_sf"/>
</dbReference>
<comment type="caution">
    <text evidence="3">The sequence shown here is derived from an EMBL/GenBank/DDBJ whole genome shotgun (WGS) entry which is preliminary data.</text>
</comment>
<feature type="compositionally biased region" description="Basic residues" evidence="2">
    <location>
        <begin position="669"/>
        <end position="678"/>
    </location>
</feature>
<feature type="compositionally biased region" description="Polar residues" evidence="2">
    <location>
        <begin position="156"/>
        <end position="174"/>
    </location>
</feature>
<dbReference type="OrthoDB" id="194358at2759"/>
<feature type="compositionally biased region" description="Basic and acidic residues" evidence="2">
    <location>
        <begin position="698"/>
        <end position="707"/>
    </location>
</feature>
<dbReference type="SMART" id="SM00248">
    <property type="entry name" value="ANK"/>
    <property type="match status" value="3"/>
</dbReference>
<feature type="compositionally biased region" description="Polar residues" evidence="2">
    <location>
        <begin position="795"/>
        <end position="809"/>
    </location>
</feature>
<feature type="compositionally biased region" description="Acidic residues" evidence="2">
    <location>
        <begin position="761"/>
        <end position="782"/>
    </location>
</feature>
<feature type="compositionally biased region" description="Acidic residues" evidence="2">
    <location>
        <begin position="107"/>
        <end position="121"/>
    </location>
</feature>
<evidence type="ECO:0000313" key="4">
    <source>
        <dbReference type="Proteomes" id="UP000192596"/>
    </source>
</evidence>
<sequence length="1115" mass="121444">MEDPAASGDMAEPQDAGGEVTMTEATTVTEATTGSLTGELQDSIEEGTEGANQDSAMAAGDEDAPSEAETVLTSPVKKREVQKQQSAEAKAENISVAQNVSAPATTDADDGEADAPGEVEDSGVAHAVARLSVEAPGANGDIHDATVEQDAESESLSDISPTRSFPSEQASRTSPHSREASEDADAPDDTMDEPVEAAPESPNPRKRKHRASSVGTYSTKRRSGNIATHKLRKTYTEDGEGRHPIDQSMSPNPQRHRRAVSTQSALMDGTSDLPSSRSRRSQTHYPVRDGNTKTRTWDESSISSEATSHGQIERSSRTRKGVGRSTSTAGKSTEHKHKRHLNKYGLTKVAELSEQGDLDALKDALEKDPGALDIPDHAGNTPLQIASLNGQADVVVYLISLNCRIDCVNDQNESPLIDAAENGHIDVVTILLEAGVNPTRPNRKGDLALDLVKDDTDNAEEIRATLLSATERWKIDGDKQRADEAEQHRYRAGPVNELHFKERTYENLTVYVERNDRSSVQEILAAGVRPDNATLAAAAKTGDEYIVSMLLSVMTDRAKAKKAERPLLSVLGTHRLEMIEFLTNLDQFDPLYRDKQGRGWPEIADLKGGPVRKQAVELLQGLLDKAEKANGSSSPAVDGEATQPGGVVESEEVSEEDEEEEAEEDEKPRRKGGKRRLMSRRDMLAANGKAGSESSSDEEGKEKERPKSMKPPTSPKVKRGVGRPRTKSMSGTPAEHAGVKSRRRSSGVREKAEPNLPIVEEQMEDVDADADADGEVVPEEVDDKVTTPMDVDGDVSNNAQLDPQQSGADENTAALDEQLAAENKAEEDRKAAQALEEQQAREAQDARLAEELRMAAEAEAQAREAREAAHRKQRADVLAALPPAITCLHDQSLSLNEHELALAAVRASFTPLQFIEITSTIDGHTVTEQHVLNIQAYPFLSDLENMDILLSPAAQLADADREPQEWTSSPLDSWELSHLNAILRGAFLTLPAVLDETPLPPIPEPNDHYHARITKKMNAQTAASKLLSEPQLPFEPRWIKLSEVRERLADDCKDVAITARIPWKHGGELARGALEVRDRLRAYMATRRGHGDEAMDVDGNENGQKRTMVMVTHQK</sequence>
<dbReference type="GO" id="GO:0005654">
    <property type="term" value="C:nucleoplasm"/>
    <property type="evidence" value="ECO:0007669"/>
    <property type="project" value="TreeGrafter"/>
</dbReference>
<reference evidence="4" key="1">
    <citation type="submission" date="2017-03" db="EMBL/GenBank/DDBJ databases">
        <title>Genomes of endolithic fungi from Antarctica.</title>
        <authorList>
            <person name="Coleine C."/>
            <person name="Masonjones S."/>
            <person name="Stajich J.E."/>
        </authorList>
    </citation>
    <scope>NUCLEOTIDE SEQUENCE [LARGE SCALE GENOMIC DNA]</scope>
    <source>
        <strain evidence="4">CCFEE 5527</strain>
    </source>
</reference>
<name>A0A1V8SE96_9PEZI</name>
<dbReference type="InterPro" id="IPR002110">
    <property type="entry name" value="Ankyrin_rpt"/>
</dbReference>
<dbReference type="PANTHER" id="PTHR24149:SF14">
    <property type="entry name" value="ANKYRIN REPEAT DOMAIN 12"/>
    <property type="match status" value="1"/>
</dbReference>